<evidence type="ECO:0000313" key="3">
    <source>
        <dbReference type="Proteomes" id="UP000264006"/>
    </source>
</evidence>
<feature type="transmembrane region" description="Helical" evidence="1">
    <location>
        <begin position="142"/>
        <end position="164"/>
    </location>
</feature>
<accession>A0A346XVX9</accession>
<dbReference type="KEGG" id="euz:DVS28_a1685"/>
<keyword evidence="1" id="KW-0812">Transmembrane</keyword>
<feature type="transmembrane region" description="Helical" evidence="1">
    <location>
        <begin position="12"/>
        <end position="30"/>
    </location>
</feature>
<gene>
    <name evidence="2" type="ORF">DVS28_a1685</name>
</gene>
<dbReference type="EMBL" id="CP031165">
    <property type="protein sequence ID" value="AXV06376.1"/>
    <property type="molecule type" value="Genomic_DNA"/>
</dbReference>
<dbReference type="RefSeq" id="WP_114591042.1">
    <property type="nucleotide sequence ID" value="NZ_CP031165.1"/>
</dbReference>
<dbReference type="AlphaFoldDB" id="A0A346XVX9"/>
<name>A0A346XVX9_9ACTN</name>
<protein>
    <recommendedName>
        <fullName evidence="4">PH domain-containing protein</fullName>
    </recommendedName>
</protein>
<organism evidence="2 3">
    <name type="scientific">Euzebya pacifica</name>
    <dbReference type="NCBI Taxonomy" id="1608957"/>
    <lineage>
        <taxon>Bacteria</taxon>
        <taxon>Bacillati</taxon>
        <taxon>Actinomycetota</taxon>
        <taxon>Nitriliruptoria</taxon>
        <taxon>Euzebyales</taxon>
    </lineage>
</organism>
<keyword evidence="1" id="KW-0472">Membrane</keyword>
<reference evidence="2 3" key="1">
    <citation type="submission" date="2018-09" db="EMBL/GenBank/DDBJ databases">
        <title>Complete genome sequence of Euzebya sp. DY32-46 isolated from seawater of Pacific Ocean.</title>
        <authorList>
            <person name="Xu L."/>
            <person name="Wu Y.-H."/>
            <person name="Xu X.-W."/>
        </authorList>
    </citation>
    <scope>NUCLEOTIDE SEQUENCE [LARGE SCALE GENOMIC DNA]</scope>
    <source>
        <strain evidence="2 3">DY32-46</strain>
    </source>
</reference>
<dbReference type="OrthoDB" id="5402478at2"/>
<proteinExistence type="predicted"/>
<evidence type="ECO:0000256" key="1">
    <source>
        <dbReference type="SAM" id="Phobius"/>
    </source>
</evidence>
<evidence type="ECO:0008006" key="4">
    <source>
        <dbReference type="Google" id="ProtNLM"/>
    </source>
</evidence>
<evidence type="ECO:0000313" key="2">
    <source>
        <dbReference type="EMBL" id="AXV06376.1"/>
    </source>
</evidence>
<keyword evidence="1" id="KW-1133">Transmembrane helix</keyword>
<keyword evidence="3" id="KW-1185">Reference proteome</keyword>
<dbReference type="Proteomes" id="UP000264006">
    <property type="component" value="Chromosome"/>
</dbReference>
<sequence>MNNVVVLTRPLAMRVVAASTLVVIIAWAALSGDTSDFGVVAYPAIIGLQTAREFLWRLEVTAKGMHERPGIGPAREISWKAIDAVIMPNSTWWRINPVLKVIEGPNVQLTAADDVDAVIDMAVKKGKTIVGSADSVTLVRSIAPWILLLGLACLLLGAQLVGAAA</sequence>